<feature type="transmembrane region" description="Helical" evidence="8">
    <location>
        <begin position="268"/>
        <end position="285"/>
    </location>
</feature>
<keyword evidence="6" id="KW-0406">Ion transport</keyword>
<evidence type="ECO:0000256" key="6">
    <source>
        <dbReference type="ARBA" id="ARBA00023065"/>
    </source>
</evidence>
<feature type="transmembrane region" description="Helical" evidence="8">
    <location>
        <begin position="52"/>
        <end position="70"/>
    </location>
</feature>
<comment type="caution">
    <text evidence="10">The sequence shown here is derived from an EMBL/GenBank/DDBJ whole genome shotgun (WGS) entry which is preliminary data.</text>
</comment>
<dbReference type="PANTHER" id="PTHR32507">
    <property type="entry name" value="NA(+)/H(+) ANTIPORTER 1"/>
    <property type="match status" value="1"/>
</dbReference>
<evidence type="ECO:0000313" key="10">
    <source>
        <dbReference type="EMBL" id="CAK9074007.1"/>
    </source>
</evidence>
<comment type="subcellular location">
    <subcellularLocation>
        <location evidence="1">Cell membrane</location>
        <topology evidence="1">Multi-pass membrane protein</topology>
    </subcellularLocation>
</comment>
<feature type="non-terminal residue" evidence="10">
    <location>
        <position position="1"/>
    </location>
</feature>
<evidence type="ECO:0000256" key="3">
    <source>
        <dbReference type="ARBA" id="ARBA00022449"/>
    </source>
</evidence>
<dbReference type="Proteomes" id="UP001642464">
    <property type="component" value="Unassembled WGS sequence"/>
</dbReference>
<keyword evidence="5 8" id="KW-1133">Transmembrane helix</keyword>
<feature type="transmembrane region" description="Helical" evidence="8">
    <location>
        <begin position="82"/>
        <end position="98"/>
    </location>
</feature>
<dbReference type="PANTHER" id="PTHR32507:SF0">
    <property type="entry name" value="NA(+)_H(+) ANTIPORTER 2-RELATED"/>
    <property type="match status" value="1"/>
</dbReference>
<dbReference type="EMBL" id="CAXAMM010035267">
    <property type="protein sequence ID" value="CAK9074007.1"/>
    <property type="molecule type" value="Genomic_DNA"/>
</dbReference>
<feature type="domain" description="Cation/H+ exchanger transmembrane" evidence="9">
    <location>
        <begin position="2"/>
        <end position="160"/>
    </location>
</feature>
<name>A0ABP0PD85_9DINO</name>
<feature type="transmembrane region" description="Helical" evidence="8">
    <location>
        <begin position="151"/>
        <end position="180"/>
    </location>
</feature>
<evidence type="ECO:0000256" key="5">
    <source>
        <dbReference type="ARBA" id="ARBA00022989"/>
    </source>
</evidence>
<gene>
    <name evidence="10" type="ORF">SCF082_LOCUS36112</name>
</gene>
<evidence type="ECO:0000256" key="4">
    <source>
        <dbReference type="ARBA" id="ARBA00022692"/>
    </source>
</evidence>
<proteinExistence type="predicted"/>
<feature type="transmembrane region" description="Helical" evidence="8">
    <location>
        <begin position="110"/>
        <end position="131"/>
    </location>
</feature>
<feature type="transmembrane region" description="Helical" evidence="8">
    <location>
        <begin position="306"/>
        <end position="325"/>
    </location>
</feature>
<keyword evidence="7 8" id="KW-0472">Membrane</keyword>
<evidence type="ECO:0000256" key="1">
    <source>
        <dbReference type="ARBA" id="ARBA00004651"/>
    </source>
</evidence>
<keyword evidence="2" id="KW-0813">Transport</keyword>
<organism evidence="10 11">
    <name type="scientific">Durusdinium trenchii</name>
    <dbReference type="NCBI Taxonomy" id="1381693"/>
    <lineage>
        <taxon>Eukaryota</taxon>
        <taxon>Sar</taxon>
        <taxon>Alveolata</taxon>
        <taxon>Dinophyceae</taxon>
        <taxon>Suessiales</taxon>
        <taxon>Symbiodiniaceae</taxon>
        <taxon>Durusdinium</taxon>
    </lineage>
</organism>
<dbReference type="InterPro" id="IPR006153">
    <property type="entry name" value="Cation/H_exchanger_TM"/>
</dbReference>
<reference evidence="10 11" key="1">
    <citation type="submission" date="2024-02" db="EMBL/GenBank/DDBJ databases">
        <authorList>
            <person name="Chen Y."/>
            <person name="Shah S."/>
            <person name="Dougan E. K."/>
            <person name="Thang M."/>
            <person name="Chan C."/>
        </authorList>
    </citation>
    <scope>NUCLEOTIDE SEQUENCE [LARGE SCALE GENOMIC DNA]</scope>
</reference>
<feature type="non-terminal residue" evidence="10">
    <location>
        <position position="328"/>
    </location>
</feature>
<accession>A0ABP0PD85</accession>
<dbReference type="Pfam" id="PF00999">
    <property type="entry name" value="Na_H_Exchanger"/>
    <property type="match status" value="2"/>
</dbReference>
<feature type="domain" description="Cation/H+ exchanger transmembrane" evidence="9">
    <location>
        <begin position="164"/>
        <end position="324"/>
    </location>
</feature>
<evidence type="ECO:0000256" key="7">
    <source>
        <dbReference type="ARBA" id="ARBA00023136"/>
    </source>
</evidence>
<evidence type="ECO:0000259" key="9">
    <source>
        <dbReference type="Pfam" id="PF00999"/>
    </source>
</evidence>
<feature type="transmembrane region" description="Helical" evidence="8">
    <location>
        <begin position="246"/>
        <end position="262"/>
    </location>
</feature>
<evidence type="ECO:0000313" key="11">
    <source>
        <dbReference type="Proteomes" id="UP001642464"/>
    </source>
</evidence>
<keyword evidence="4 8" id="KW-0812">Transmembrane</keyword>
<sequence length="328" mass="35426">TIFLGAAVGLLAAWILAELLKRHLVPEFLRSFLVLSAVVAQFVVSNELREESGLVAVTVCGMVLTNWRGVRTEDILHFKENLSVILISGLFIVLAARLQMEQIAALGSAALLMLCVVQFVARPLSVIISTAGSSLNWREKALLSWVAPRGIVAAAISALFAERLTIFLGAAVGLLAAWILAELLKRHLVPEFLRSFLVLSAVVAQFVVSNELREESGLVAVTVCGMVLTNWRGVRTEDILHFKENLSVILISGLFIVLAARLQMEQIAALGSAALLMLCVVQFVARPLSVIISTAGSSLNWREKALLSWVAPRGIVAAAISALFAERL</sequence>
<evidence type="ECO:0000256" key="2">
    <source>
        <dbReference type="ARBA" id="ARBA00022448"/>
    </source>
</evidence>
<keyword evidence="3" id="KW-0050">Antiport</keyword>
<evidence type="ECO:0000256" key="8">
    <source>
        <dbReference type="SAM" id="Phobius"/>
    </source>
</evidence>
<protein>
    <submittedName>
        <fullName evidence="10">K(+)/H(+) antiporter NhaP2 (Potassium/proton antiporter NhaP2)</fullName>
    </submittedName>
</protein>
<keyword evidence="11" id="KW-1185">Reference proteome</keyword>